<organism evidence="1 2">
    <name type="scientific">Ligilactobacillus ubinensis</name>
    <dbReference type="NCBI Taxonomy" id="2876789"/>
    <lineage>
        <taxon>Bacteria</taxon>
        <taxon>Bacillati</taxon>
        <taxon>Bacillota</taxon>
        <taxon>Bacilli</taxon>
        <taxon>Lactobacillales</taxon>
        <taxon>Lactobacillaceae</taxon>
        <taxon>Ligilactobacillus</taxon>
    </lineage>
</organism>
<name>A0A9X2FK98_9LACO</name>
<sequence length="102" mass="11672">MLDKENFYKTLIIAESIGDEMQALNNCLYRLIELIEKSEKGLVSLLIARQKVDEAEKILKIQSDLSKPFAVLCGMVDEFVENNFDWCSKNLNEAHLEFIGMA</sequence>
<evidence type="ECO:0000313" key="2">
    <source>
        <dbReference type="Proteomes" id="UP001139006"/>
    </source>
</evidence>
<evidence type="ECO:0000313" key="1">
    <source>
        <dbReference type="EMBL" id="MCP0885888.1"/>
    </source>
</evidence>
<gene>
    <name evidence="1" type="ORF">LB941_00885</name>
</gene>
<comment type="caution">
    <text evidence="1">The sequence shown here is derived from an EMBL/GenBank/DDBJ whole genome shotgun (WGS) entry which is preliminary data.</text>
</comment>
<proteinExistence type="predicted"/>
<keyword evidence="2" id="KW-1185">Reference proteome</keyword>
<protein>
    <submittedName>
        <fullName evidence="1">Uncharacterized protein</fullName>
    </submittedName>
</protein>
<dbReference type="RefSeq" id="WP_253358661.1">
    <property type="nucleotide sequence ID" value="NZ_JAIULA010000001.1"/>
</dbReference>
<accession>A0A9X2FK98</accession>
<dbReference type="AlphaFoldDB" id="A0A9X2FK98"/>
<reference evidence="1 2" key="1">
    <citation type="journal article" date="2023" name="Int. J. Syst. Evol. Microbiol.">
        <title>Ligilactobacillus ubinensis sp. nov., a novel species isolated from the wild ferment of a durian fruit (Durio zibethinus).</title>
        <authorList>
            <person name="Heng Y.C."/>
            <person name="Menon N."/>
            <person name="Chen B."/>
            <person name="Loo B.Z.L."/>
            <person name="Wong G.W.J."/>
            <person name="Lim A.C.H."/>
            <person name="Silvaraju S."/>
            <person name="Kittelmann S."/>
        </authorList>
    </citation>
    <scope>NUCLEOTIDE SEQUENCE [LARGE SCALE GENOMIC DNA]</scope>
    <source>
        <strain evidence="1 2">WILCCON 0076</strain>
    </source>
</reference>
<dbReference type="EMBL" id="JAIULA010000001">
    <property type="protein sequence ID" value="MCP0885888.1"/>
    <property type="molecule type" value="Genomic_DNA"/>
</dbReference>
<dbReference type="Proteomes" id="UP001139006">
    <property type="component" value="Unassembled WGS sequence"/>
</dbReference>